<proteinExistence type="predicted"/>
<dbReference type="InterPro" id="IPR002931">
    <property type="entry name" value="Transglutaminase-like"/>
</dbReference>
<dbReference type="RefSeq" id="WP_204070010.1">
    <property type="nucleotide sequence ID" value="NZ_BOOS01000002.1"/>
</dbReference>
<reference evidence="2 3" key="1">
    <citation type="submission" date="2020-08" db="EMBL/GenBank/DDBJ databases">
        <title>Sequencing the genomes of 1000 actinobacteria strains.</title>
        <authorList>
            <person name="Klenk H.-P."/>
        </authorList>
    </citation>
    <scope>NUCLEOTIDE SEQUENCE [LARGE SCALE GENOMIC DNA]</scope>
    <source>
        <strain evidence="2 3">DSM 45790</strain>
    </source>
</reference>
<feature type="domain" description="Transglutaminase-like" evidence="1">
    <location>
        <begin position="94"/>
        <end position="158"/>
    </location>
</feature>
<dbReference type="SUPFAM" id="SSF54001">
    <property type="entry name" value="Cysteine proteinases"/>
    <property type="match status" value="1"/>
</dbReference>
<dbReference type="AlphaFoldDB" id="A0A7W8Z7F6"/>
<gene>
    <name evidence="2" type="ORF">BJ981_004443</name>
</gene>
<organism evidence="2 3">
    <name type="scientific">Sphaerisporangium krabiense</name>
    <dbReference type="NCBI Taxonomy" id="763782"/>
    <lineage>
        <taxon>Bacteria</taxon>
        <taxon>Bacillati</taxon>
        <taxon>Actinomycetota</taxon>
        <taxon>Actinomycetes</taxon>
        <taxon>Streptosporangiales</taxon>
        <taxon>Streptosporangiaceae</taxon>
        <taxon>Sphaerisporangium</taxon>
    </lineage>
</organism>
<dbReference type="InterPro" id="IPR038765">
    <property type="entry name" value="Papain-like_cys_pep_sf"/>
</dbReference>
<dbReference type="Proteomes" id="UP000588112">
    <property type="component" value="Unassembled WGS sequence"/>
</dbReference>
<dbReference type="Pfam" id="PF01841">
    <property type="entry name" value="Transglut_core"/>
    <property type="match status" value="1"/>
</dbReference>
<evidence type="ECO:0000313" key="3">
    <source>
        <dbReference type="Proteomes" id="UP000588112"/>
    </source>
</evidence>
<dbReference type="Gene3D" id="3.10.620.30">
    <property type="match status" value="1"/>
</dbReference>
<dbReference type="EMBL" id="JACHBR010000001">
    <property type="protein sequence ID" value="MBB5628744.1"/>
    <property type="molecule type" value="Genomic_DNA"/>
</dbReference>
<evidence type="ECO:0000259" key="1">
    <source>
        <dbReference type="SMART" id="SM00460"/>
    </source>
</evidence>
<accession>A0A7W8Z7F6</accession>
<sequence>MQVHEQDTSTFHAMPGVMTSVGRHKPLLDAMSPRDIAGLAAVGHGLLVHEHIAPMYGVELSGEDRATVHIRPVELLLDEIVARDDRPLAIARPPATRVAGNCRHFAVLMVAMLRARGVPARARCGFGSYFGTGAFEDHWVCEYWNSGQRRWVLVDPQIDDLQLGMFPIDFDVADVPRDRFLTAGDAWLQCRAGALDPARFGLSTIDEAGDWWIAGNLMRDAAALLSVELLPWDVWGAMPDPHTPIKDELLPLFDRLATLTRAPDSTFAELRAFYHDDDRLFVPPIVYNAILSRDEAL</sequence>
<protein>
    <recommendedName>
        <fullName evidence="1">Transglutaminase-like domain-containing protein</fullName>
    </recommendedName>
</protein>
<name>A0A7W8Z7F6_9ACTN</name>
<dbReference type="SMART" id="SM00460">
    <property type="entry name" value="TGc"/>
    <property type="match status" value="1"/>
</dbReference>
<keyword evidence="3" id="KW-1185">Reference proteome</keyword>
<comment type="caution">
    <text evidence="2">The sequence shown here is derived from an EMBL/GenBank/DDBJ whole genome shotgun (WGS) entry which is preliminary data.</text>
</comment>
<evidence type="ECO:0000313" key="2">
    <source>
        <dbReference type="EMBL" id="MBB5628744.1"/>
    </source>
</evidence>